<dbReference type="PROSITE" id="PS50045">
    <property type="entry name" value="SIGMA54_INTERACT_4"/>
    <property type="match status" value="1"/>
</dbReference>
<dbReference type="InterPro" id="IPR058031">
    <property type="entry name" value="AAA_lid_NorR"/>
</dbReference>
<name>E6PVP9_9ZZZZ</name>
<dbReference type="SUPFAM" id="SSF46689">
    <property type="entry name" value="Homeodomain-like"/>
    <property type="match status" value="1"/>
</dbReference>
<dbReference type="InterPro" id="IPR027417">
    <property type="entry name" value="P-loop_NTPase"/>
</dbReference>
<dbReference type="SMART" id="SM00382">
    <property type="entry name" value="AAA"/>
    <property type="match status" value="1"/>
</dbReference>
<dbReference type="PROSITE" id="PS00676">
    <property type="entry name" value="SIGMA54_INTERACT_2"/>
    <property type="match status" value="1"/>
</dbReference>
<keyword evidence="2" id="KW-0067">ATP-binding</keyword>
<dbReference type="InterPro" id="IPR009057">
    <property type="entry name" value="Homeodomain-like_sf"/>
</dbReference>
<dbReference type="Gene3D" id="3.40.50.300">
    <property type="entry name" value="P-loop containing nucleotide triphosphate hydrolases"/>
    <property type="match status" value="1"/>
</dbReference>
<evidence type="ECO:0000256" key="3">
    <source>
        <dbReference type="ARBA" id="ARBA00023015"/>
    </source>
</evidence>
<keyword evidence="4" id="KW-0804">Transcription</keyword>
<dbReference type="GO" id="GO:0043565">
    <property type="term" value="F:sequence-specific DNA binding"/>
    <property type="evidence" value="ECO:0007669"/>
    <property type="project" value="InterPro"/>
</dbReference>
<organism evidence="7">
    <name type="scientific">mine drainage metagenome</name>
    <dbReference type="NCBI Taxonomy" id="410659"/>
    <lineage>
        <taxon>unclassified sequences</taxon>
        <taxon>metagenomes</taxon>
        <taxon>ecological metagenomes</taxon>
    </lineage>
</organism>
<dbReference type="InterPro" id="IPR003593">
    <property type="entry name" value="AAA+_ATPase"/>
</dbReference>
<evidence type="ECO:0000256" key="2">
    <source>
        <dbReference type="ARBA" id="ARBA00022840"/>
    </source>
</evidence>
<dbReference type="Pfam" id="PF25601">
    <property type="entry name" value="AAA_lid_14"/>
    <property type="match status" value="1"/>
</dbReference>
<accession>E6PVP9</accession>
<dbReference type="SMART" id="SM00448">
    <property type="entry name" value="REC"/>
    <property type="match status" value="1"/>
</dbReference>
<dbReference type="InterPro" id="IPR002197">
    <property type="entry name" value="HTH_Fis"/>
</dbReference>
<gene>
    <name evidence="7" type="primary">pilR</name>
    <name evidence="7" type="ORF">CARN2_0180</name>
</gene>
<dbReference type="InterPro" id="IPR011006">
    <property type="entry name" value="CheY-like_superfamily"/>
</dbReference>
<dbReference type="Gene3D" id="1.10.10.60">
    <property type="entry name" value="Homeodomain-like"/>
    <property type="match status" value="1"/>
</dbReference>
<dbReference type="PROSITE" id="PS50110">
    <property type="entry name" value="RESPONSE_REGULATORY"/>
    <property type="match status" value="1"/>
</dbReference>
<dbReference type="Gene3D" id="1.10.8.60">
    <property type="match status" value="1"/>
</dbReference>
<reference evidence="7" key="1">
    <citation type="submission" date="2009-10" db="EMBL/GenBank/DDBJ databases">
        <title>Diversity of trophic interactions inside an arsenic-rich microbial ecosystem.</title>
        <authorList>
            <person name="Bertin P.N."/>
            <person name="Heinrich-Salmeron A."/>
            <person name="Pelletier E."/>
            <person name="Goulhen-Chollet F."/>
            <person name="Arsene-Ploetze F."/>
            <person name="Gallien S."/>
            <person name="Calteau A."/>
            <person name="Vallenet D."/>
            <person name="Casiot C."/>
            <person name="Chane-Woon-Ming B."/>
            <person name="Giloteaux L."/>
            <person name="Barakat M."/>
            <person name="Bonnefoy V."/>
            <person name="Bruneel O."/>
            <person name="Chandler M."/>
            <person name="Cleiss J."/>
            <person name="Duran R."/>
            <person name="Elbaz-Poulichet F."/>
            <person name="Fonknechten N."/>
            <person name="Lauga B."/>
            <person name="Mornico D."/>
            <person name="Ortet P."/>
            <person name="Schaeffer C."/>
            <person name="Siguier P."/>
            <person name="Alexander Thil Smith A."/>
            <person name="Van Dorsselaer A."/>
            <person name="Weissenbach J."/>
            <person name="Medigue C."/>
            <person name="Le Paslier D."/>
        </authorList>
    </citation>
    <scope>NUCLEOTIDE SEQUENCE</scope>
</reference>
<feature type="domain" description="Response regulatory" evidence="6">
    <location>
        <begin position="9"/>
        <end position="123"/>
    </location>
</feature>
<keyword evidence="1" id="KW-0547">Nucleotide-binding</keyword>
<evidence type="ECO:0000259" key="5">
    <source>
        <dbReference type="PROSITE" id="PS50045"/>
    </source>
</evidence>
<dbReference type="GO" id="GO:0006355">
    <property type="term" value="P:regulation of DNA-templated transcription"/>
    <property type="evidence" value="ECO:0007669"/>
    <property type="project" value="InterPro"/>
</dbReference>
<dbReference type="Pfam" id="PF00072">
    <property type="entry name" value="Response_reg"/>
    <property type="match status" value="1"/>
</dbReference>
<proteinExistence type="predicted"/>
<dbReference type="AlphaFoldDB" id="E6PVP9"/>
<dbReference type="PRINTS" id="PR01590">
    <property type="entry name" value="HTHFIS"/>
</dbReference>
<dbReference type="CDD" id="cd00009">
    <property type="entry name" value="AAA"/>
    <property type="match status" value="1"/>
</dbReference>
<sequence>MPEPAAPIRILVVDDEPDLRELYTLTLVREGWQVDEVASVEEARSRMEQQRFDVAIVDMRLPDGEGLDILAWSTAQRRGERIIMATAYGNAAVAVQALKMGAFDYLTKPVDLRQLRQVVRSALAQGQSAGAQGQDPQRTALQAMVGESAPMLAVKDTLRRSARGMAPVLIHGESGTGKELAARAVHELSNRAAGPFVPVNCSAIPEHMLEAEFFGYRKGAFTGAMASHDGFFSAAAGGTLFLDEIGELPLSMQAKLLRAVQERKIRALGETAETPVDVRLVSATHRDLQRCVAEGTFRQDLYYRLNVIGVTLPPLRARLDDLPLLAEALLARIRREHERPGLRLSPQALQQLRRYVFAGNVRELENLLHRATALAATDLIGAEDLDAPADGAHLAAAPVSTLPGMNALRPGESGLGRVPPSTARLDAASPQMGQAAWQAPAWPLDLSAYLDQIERNLLLEALRRTRFNRTAAAQLLGLNLRQIRYRMERLQIRDDHADPDPYDGVR</sequence>
<evidence type="ECO:0000256" key="1">
    <source>
        <dbReference type="ARBA" id="ARBA00022741"/>
    </source>
</evidence>
<dbReference type="Pfam" id="PF00158">
    <property type="entry name" value="Sigma54_activat"/>
    <property type="match status" value="1"/>
</dbReference>
<dbReference type="InterPro" id="IPR025943">
    <property type="entry name" value="Sigma_54_int_dom_ATP-bd_2"/>
</dbReference>
<dbReference type="FunFam" id="3.40.50.300:FF:000006">
    <property type="entry name" value="DNA-binding transcriptional regulator NtrC"/>
    <property type="match status" value="1"/>
</dbReference>
<dbReference type="InterPro" id="IPR001789">
    <property type="entry name" value="Sig_transdc_resp-reg_receiver"/>
</dbReference>
<evidence type="ECO:0000256" key="4">
    <source>
        <dbReference type="ARBA" id="ARBA00023163"/>
    </source>
</evidence>
<evidence type="ECO:0000313" key="7">
    <source>
        <dbReference type="EMBL" id="CBH99006.1"/>
    </source>
</evidence>
<comment type="caution">
    <text evidence="7">The sequence shown here is derived from an EMBL/GenBank/DDBJ whole genome shotgun (WGS) entry which is preliminary data.</text>
</comment>
<protein>
    <submittedName>
        <fullName evidence="7">Type 4 fimbriae expression regulatory protein,PilR</fullName>
    </submittedName>
</protein>
<dbReference type="GO" id="GO:0005524">
    <property type="term" value="F:ATP binding"/>
    <property type="evidence" value="ECO:0007669"/>
    <property type="project" value="UniProtKB-KW"/>
</dbReference>
<dbReference type="SUPFAM" id="SSF52540">
    <property type="entry name" value="P-loop containing nucleoside triphosphate hydrolases"/>
    <property type="match status" value="1"/>
</dbReference>
<dbReference type="Pfam" id="PF02954">
    <property type="entry name" value="HTH_8"/>
    <property type="match status" value="1"/>
</dbReference>
<dbReference type="EMBL" id="CABM01000065">
    <property type="protein sequence ID" value="CBH99006.1"/>
    <property type="molecule type" value="Genomic_DNA"/>
</dbReference>
<evidence type="ECO:0000259" key="6">
    <source>
        <dbReference type="PROSITE" id="PS50110"/>
    </source>
</evidence>
<keyword evidence="3" id="KW-0805">Transcription regulation</keyword>
<dbReference type="PANTHER" id="PTHR32071:SF100">
    <property type="entry name" value="RESPONSE REGULATOR PROTEIN PILR"/>
    <property type="match status" value="1"/>
</dbReference>
<dbReference type="SUPFAM" id="SSF52172">
    <property type="entry name" value="CheY-like"/>
    <property type="match status" value="1"/>
</dbReference>
<feature type="domain" description="Sigma-54 factor interaction" evidence="5">
    <location>
        <begin position="144"/>
        <end position="373"/>
    </location>
</feature>
<dbReference type="PANTHER" id="PTHR32071">
    <property type="entry name" value="TRANSCRIPTIONAL REGULATORY PROTEIN"/>
    <property type="match status" value="1"/>
</dbReference>
<dbReference type="Gene3D" id="3.40.50.2300">
    <property type="match status" value="1"/>
</dbReference>
<dbReference type="GO" id="GO:0000160">
    <property type="term" value="P:phosphorelay signal transduction system"/>
    <property type="evidence" value="ECO:0007669"/>
    <property type="project" value="InterPro"/>
</dbReference>
<dbReference type="InterPro" id="IPR002078">
    <property type="entry name" value="Sigma_54_int"/>
</dbReference>